<dbReference type="AlphaFoldDB" id="A0AAE0FBK7"/>
<evidence type="ECO:0000313" key="2">
    <source>
        <dbReference type="Proteomes" id="UP001190700"/>
    </source>
</evidence>
<protein>
    <submittedName>
        <fullName evidence="1">Uncharacterized protein</fullName>
    </submittedName>
</protein>
<reference evidence="1 2" key="1">
    <citation type="journal article" date="2015" name="Genome Biol. Evol.">
        <title>Comparative Genomics of a Bacterivorous Green Alga Reveals Evolutionary Causalities and Consequences of Phago-Mixotrophic Mode of Nutrition.</title>
        <authorList>
            <person name="Burns J.A."/>
            <person name="Paasch A."/>
            <person name="Narechania A."/>
            <person name="Kim E."/>
        </authorList>
    </citation>
    <scope>NUCLEOTIDE SEQUENCE [LARGE SCALE GENOMIC DNA]</scope>
    <source>
        <strain evidence="1 2">PLY_AMNH</strain>
    </source>
</reference>
<keyword evidence="2" id="KW-1185">Reference proteome</keyword>
<comment type="caution">
    <text evidence="1">The sequence shown here is derived from an EMBL/GenBank/DDBJ whole genome shotgun (WGS) entry which is preliminary data.</text>
</comment>
<dbReference type="Proteomes" id="UP001190700">
    <property type="component" value="Unassembled WGS sequence"/>
</dbReference>
<dbReference type="EMBL" id="LGRX02021430">
    <property type="protein sequence ID" value="KAK3256692.1"/>
    <property type="molecule type" value="Genomic_DNA"/>
</dbReference>
<gene>
    <name evidence="1" type="ORF">CYMTET_34183</name>
</gene>
<sequence length="125" mass="14130">KLQLNYYHKTGKLRQQLQALATVLFWRLFTFTYRDDLTSLANLTPGQMAVLSKLLSNNDQRPTVFRDVMNAAGFAARFQTNRGKELGQRAMLKLLGLSPGSSRFPYCFVVKKNKLGAIADGEENE</sequence>
<organism evidence="1 2">
    <name type="scientific">Cymbomonas tetramitiformis</name>
    <dbReference type="NCBI Taxonomy" id="36881"/>
    <lineage>
        <taxon>Eukaryota</taxon>
        <taxon>Viridiplantae</taxon>
        <taxon>Chlorophyta</taxon>
        <taxon>Pyramimonadophyceae</taxon>
        <taxon>Pyramimonadales</taxon>
        <taxon>Pyramimonadaceae</taxon>
        <taxon>Cymbomonas</taxon>
    </lineage>
</organism>
<name>A0AAE0FBK7_9CHLO</name>
<accession>A0AAE0FBK7</accession>
<feature type="non-terminal residue" evidence="1">
    <location>
        <position position="125"/>
    </location>
</feature>
<feature type="non-terminal residue" evidence="1">
    <location>
        <position position="1"/>
    </location>
</feature>
<proteinExistence type="predicted"/>
<evidence type="ECO:0000313" key="1">
    <source>
        <dbReference type="EMBL" id="KAK3256692.1"/>
    </source>
</evidence>